<reference evidence="2" key="1">
    <citation type="submission" date="2022-03" db="EMBL/GenBank/DDBJ databases">
        <authorList>
            <person name="Tunstrom K."/>
        </authorList>
    </citation>
    <scope>NUCLEOTIDE SEQUENCE</scope>
</reference>
<protein>
    <recommendedName>
        <fullName evidence="1">Mos1 transposase HTH domain-containing protein</fullName>
    </recommendedName>
</protein>
<sequence length="125" mass="14807">MEKSEKRAVIKYFYLKGLTPFQIKEELDPTLKDSSPSYSTIKQWVSEFKKGRTTFRTPCHTTPEMIGKIHMMVMEDRRLKSNREVIDAVNEYFEGLDESHYKNGITALEHRYEKCINFNGEYVEK</sequence>
<comment type="caution">
    <text evidence="2">The sequence shown here is derived from an EMBL/GenBank/DDBJ whole genome shotgun (WGS) entry which is preliminary data.</text>
</comment>
<feature type="domain" description="Mos1 transposase HTH" evidence="1">
    <location>
        <begin position="7"/>
        <end position="51"/>
    </location>
</feature>
<dbReference type="PANTHER" id="PTHR46060:SF1">
    <property type="entry name" value="MARINER MOS1 TRANSPOSASE-LIKE PROTEIN"/>
    <property type="match status" value="1"/>
</dbReference>
<dbReference type="InterPro" id="IPR036397">
    <property type="entry name" value="RNaseH_sf"/>
</dbReference>
<dbReference type="GO" id="GO:0003676">
    <property type="term" value="F:nucleic acid binding"/>
    <property type="evidence" value="ECO:0007669"/>
    <property type="project" value="InterPro"/>
</dbReference>
<organism evidence="2 3">
    <name type="scientific">Euphydryas editha</name>
    <name type="common">Edith's checkerspot</name>
    <dbReference type="NCBI Taxonomy" id="104508"/>
    <lineage>
        <taxon>Eukaryota</taxon>
        <taxon>Metazoa</taxon>
        <taxon>Ecdysozoa</taxon>
        <taxon>Arthropoda</taxon>
        <taxon>Hexapoda</taxon>
        <taxon>Insecta</taxon>
        <taxon>Pterygota</taxon>
        <taxon>Neoptera</taxon>
        <taxon>Endopterygota</taxon>
        <taxon>Lepidoptera</taxon>
        <taxon>Glossata</taxon>
        <taxon>Ditrysia</taxon>
        <taxon>Papilionoidea</taxon>
        <taxon>Nymphalidae</taxon>
        <taxon>Nymphalinae</taxon>
        <taxon>Euphydryas</taxon>
    </lineage>
</organism>
<proteinExistence type="predicted"/>
<keyword evidence="3" id="KW-1185">Reference proteome</keyword>
<dbReference type="PANTHER" id="PTHR46060">
    <property type="entry name" value="MARINER MOS1 TRANSPOSASE-LIKE PROTEIN"/>
    <property type="match status" value="1"/>
</dbReference>
<evidence type="ECO:0000313" key="3">
    <source>
        <dbReference type="Proteomes" id="UP001153954"/>
    </source>
</evidence>
<evidence type="ECO:0000259" key="1">
    <source>
        <dbReference type="Pfam" id="PF17906"/>
    </source>
</evidence>
<dbReference type="EMBL" id="CAKOGL010000001">
    <property type="protein sequence ID" value="CAH2083387.1"/>
    <property type="molecule type" value="Genomic_DNA"/>
</dbReference>
<name>A0AAU9TBP0_EUPED</name>
<dbReference type="AlphaFoldDB" id="A0AAU9TBP0"/>
<dbReference type="Pfam" id="PF17906">
    <property type="entry name" value="HTH_48"/>
    <property type="match status" value="1"/>
</dbReference>
<dbReference type="Gene3D" id="3.30.420.10">
    <property type="entry name" value="Ribonuclease H-like superfamily/Ribonuclease H"/>
    <property type="match status" value="1"/>
</dbReference>
<accession>A0AAU9TBP0</accession>
<dbReference type="Proteomes" id="UP001153954">
    <property type="component" value="Unassembled WGS sequence"/>
</dbReference>
<dbReference type="InterPro" id="IPR052709">
    <property type="entry name" value="Transposase-MT_Hybrid"/>
</dbReference>
<gene>
    <name evidence="2" type="ORF">EEDITHA_LOCUS99</name>
</gene>
<evidence type="ECO:0000313" key="2">
    <source>
        <dbReference type="EMBL" id="CAH2083387.1"/>
    </source>
</evidence>
<dbReference type="InterPro" id="IPR041426">
    <property type="entry name" value="Mos1_HTH"/>
</dbReference>